<gene>
    <name evidence="16" type="ORF">QYM36_012983</name>
</gene>
<evidence type="ECO:0000256" key="8">
    <source>
        <dbReference type="ARBA" id="ARBA00023157"/>
    </source>
</evidence>
<evidence type="ECO:0000313" key="17">
    <source>
        <dbReference type="Proteomes" id="UP001187531"/>
    </source>
</evidence>
<evidence type="ECO:0000256" key="13">
    <source>
        <dbReference type="SAM" id="MobiDB-lite"/>
    </source>
</evidence>
<organism evidence="16 17">
    <name type="scientific">Artemia franciscana</name>
    <name type="common">Brine shrimp</name>
    <name type="synonym">Artemia sanfranciscana</name>
    <dbReference type="NCBI Taxonomy" id="6661"/>
    <lineage>
        <taxon>Eukaryota</taxon>
        <taxon>Metazoa</taxon>
        <taxon>Ecdysozoa</taxon>
        <taxon>Arthropoda</taxon>
        <taxon>Crustacea</taxon>
        <taxon>Branchiopoda</taxon>
        <taxon>Anostraca</taxon>
        <taxon>Artemiidae</taxon>
        <taxon>Artemia</taxon>
    </lineage>
</organism>
<protein>
    <recommendedName>
        <fullName evidence="15">G-protein coupled receptors family 1 profile domain-containing protein</fullName>
    </recommendedName>
</protein>
<keyword evidence="6 12" id="KW-0297">G-protein coupled receptor</keyword>
<feature type="region of interest" description="Disordered" evidence="13">
    <location>
        <begin position="403"/>
        <end position="446"/>
    </location>
</feature>
<feature type="domain" description="G-protein coupled receptors family 1 profile" evidence="15">
    <location>
        <begin position="112"/>
        <end position="369"/>
    </location>
</feature>
<evidence type="ECO:0000256" key="11">
    <source>
        <dbReference type="ARBA" id="ARBA00023224"/>
    </source>
</evidence>
<feature type="transmembrane region" description="Helical" evidence="14">
    <location>
        <begin position="170"/>
        <end position="191"/>
    </location>
</feature>
<evidence type="ECO:0000256" key="3">
    <source>
        <dbReference type="ARBA" id="ARBA00022475"/>
    </source>
</evidence>
<dbReference type="InterPro" id="IPR017452">
    <property type="entry name" value="GPCR_Rhodpsn_7TM"/>
</dbReference>
<comment type="subcellular location">
    <subcellularLocation>
        <location evidence="1">Cell membrane</location>
        <topology evidence="1">Multi-pass membrane protein</topology>
    </subcellularLocation>
</comment>
<feature type="transmembrane region" description="Helical" evidence="14">
    <location>
        <begin position="314"/>
        <end position="335"/>
    </location>
</feature>
<reference evidence="16" key="1">
    <citation type="submission" date="2023-07" db="EMBL/GenBank/DDBJ databases">
        <title>Chromosome-level genome assembly of Artemia franciscana.</title>
        <authorList>
            <person name="Jo E."/>
        </authorList>
    </citation>
    <scope>NUCLEOTIDE SEQUENCE</scope>
    <source>
        <tissue evidence="16">Whole body</tissue>
    </source>
</reference>
<feature type="transmembrane region" description="Helical" evidence="14">
    <location>
        <begin position="347"/>
        <end position="372"/>
    </location>
</feature>
<dbReference type="InterPro" id="IPR000611">
    <property type="entry name" value="NPY_rcpt"/>
</dbReference>
<keyword evidence="3" id="KW-1003">Cell membrane</keyword>
<keyword evidence="17" id="KW-1185">Reference proteome</keyword>
<dbReference type="PANTHER" id="PTHR45695">
    <property type="entry name" value="LEUCOKININ RECEPTOR-RELATED"/>
    <property type="match status" value="1"/>
</dbReference>
<evidence type="ECO:0000256" key="14">
    <source>
        <dbReference type="SAM" id="Phobius"/>
    </source>
</evidence>
<keyword evidence="9 12" id="KW-0675">Receptor</keyword>
<dbReference type="SUPFAM" id="SSF81321">
    <property type="entry name" value="Family A G protein-coupled receptor-like"/>
    <property type="match status" value="1"/>
</dbReference>
<dbReference type="GO" id="GO:0005886">
    <property type="term" value="C:plasma membrane"/>
    <property type="evidence" value="ECO:0007669"/>
    <property type="project" value="UniProtKB-SubCell"/>
</dbReference>
<evidence type="ECO:0000256" key="5">
    <source>
        <dbReference type="ARBA" id="ARBA00022989"/>
    </source>
</evidence>
<name>A0AA88KYB2_ARTSF</name>
<dbReference type="InterPro" id="IPR000276">
    <property type="entry name" value="GPCR_Rhodpsn"/>
</dbReference>
<keyword evidence="8" id="KW-1015">Disulfide bond</keyword>
<keyword evidence="7 14" id="KW-0472">Membrane</keyword>
<keyword evidence="5 14" id="KW-1133">Transmembrane helix</keyword>
<dbReference type="AlphaFoldDB" id="A0AA88KYB2"/>
<feature type="transmembrane region" description="Helical" evidence="14">
    <location>
        <begin position="133"/>
        <end position="158"/>
    </location>
</feature>
<dbReference type="PANTHER" id="PTHR45695:SF23">
    <property type="entry name" value="GALANIN-LIKE G-PROTEIN COUPLED RECEPTOR NPR-9"/>
    <property type="match status" value="1"/>
</dbReference>
<dbReference type="Pfam" id="PF00001">
    <property type="entry name" value="7tm_1"/>
    <property type="match status" value="1"/>
</dbReference>
<dbReference type="PRINTS" id="PR00237">
    <property type="entry name" value="GPCRRHODOPSN"/>
</dbReference>
<keyword evidence="4 12" id="KW-0812">Transmembrane</keyword>
<feature type="transmembrane region" description="Helical" evidence="14">
    <location>
        <begin position="96"/>
        <end position="121"/>
    </location>
</feature>
<evidence type="ECO:0000256" key="7">
    <source>
        <dbReference type="ARBA" id="ARBA00023136"/>
    </source>
</evidence>
<dbReference type="SMART" id="SM01381">
    <property type="entry name" value="7TM_GPCR_Srsx"/>
    <property type="match status" value="1"/>
</dbReference>
<dbReference type="PRINTS" id="PR01012">
    <property type="entry name" value="NRPEPTIDEYR"/>
</dbReference>
<dbReference type="PROSITE" id="PS00237">
    <property type="entry name" value="G_PROTEIN_RECEP_F1_1"/>
    <property type="match status" value="1"/>
</dbReference>
<comment type="similarity">
    <text evidence="2 12">Belongs to the G-protein coupled receptor 1 family.</text>
</comment>
<evidence type="ECO:0000256" key="6">
    <source>
        <dbReference type="ARBA" id="ARBA00023040"/>
    </source>
</evidence>
<dbReference type="Proteomes" id="UP001187531">
    <property type="component" value="Unassembled WGS sequence"/>
</dbReference>
<proteinExistence type="inferred from homology"/>
<evidence type="ECO:0000256" key="10">
    <source>
        <dbReference type="ARBA" id="ARBA00023180"/>
    </source>
</evidence>
<sequence>MRIEDITKWILECFLCDPAPCQMDSNPGSENSEDYSNVSYDGMNYLLSPEFNGNIYNICINESLAYTPFCQQNNYFKTFQNEDIEEILQNNSLVRIIVPILFGIVVIVGLFGNALVVIVVAANQQMRNTTNLLIINLAIADLLFIVFCVPFTACYYALPSWPFGDTWCKIVQYLIIVTAYISVYTLVLMSLDRYLAVVHPISSMSIRTESNTYIAIIAVWSILILVCIPVALVHGELVFYIWEGVEKKQCHFLTYYGSLPTFQIAFFVTAYVLPLSIIIGLYFRMISRLWKGVKNGGKISAEGLRGKKRVTRMVVIVVIIFAVCWCPVQILLILISLDVYDPTTGAGLWLLIPAQTLAYMNSCVNPILYAFLSDNFRKAFRKVIHCGPFFYHSSEMRLQERSEGKQMAKSPMLPHPQNPTMTTNANDATTGEKSKVLGPDVAEAVL</sequence>
<accession>A0AA88KYB2</accession>
<keyword evidence="11 12" id="KW-0807">Transducer</keyword>
<evidence type="ECO:0000313" key="16">
    <source>
        <dbReference type="EMBL" id="KAK2709167.1"/>
    </source>
</evidence>
<feature type="transmembrane region" description="Helical" evidence="14">
    <location>
        <begin position="212"/>
        <end position="242"/>
    </location>
</feature>
<evidence type="ECO:0000256" key="9">
    <source>
        <dbReference type="ARBA" id="ARBA00023170"/>
    </source>
</evidence>
<dbReference type="FunFam" id="1.20.1070.10:FF:000255">
    <property type="entry name" value="Allatostatin A receptor"/>
    <property type="match status" value="1"/>
</dbReference>
<dbReference type="PROSITE" id="PS50262">
    <property type="entry name" value="G_PROTEIN_RECEP_F1_2"/>
    <property type="match status" value="1"/>
</dbReference>
<evidence type="ECO:0000256" key="2">
    <source>
        <dbReference type="ARBA" id="ARBA00010663"/>
    </source>
</evidence>
<dbReference type="GO" id="GO:0004983">
    <property type="term" value="F:neuropeptide Y receptor activity"/>
    <property type="evidence" value="ECO:0007669"/>
    <property type="project" value="InterPro"/>
</dbReference>
<dbReference type="CDD" id="cd15096">
    <property type="entry name" value="7tmA_AstA_R_insect"/>
    <property type="match status" value="1"/>
</dbReference>
<keyword evidence="10" id="KW-0325">Glycoprotein</keyword>
<dbReference type="Gene3D" id="1.20.1070.10">
    <property type="entry name" value="Rhodopsin 7-helix transmembrane proteins"/>
    <property type="match status" value="1"/>
</dbReference>
<evidence type="ECO:0000259" key="15">
    <source>
        <dbReference type="PROSITE" id="PS50262"/>
    </source>
</evidence>
<evidence type="ECO:0000256" key="12">
    <source>
        <dbReference type="RuleBase" id="RU000688"/>
    </source>
</evidence>
<feature type="transmembrane region" description="Helical" evidence="14">
    <location>
        <begin position="262"/>
        <end position="283"/>
    </location>
</feature>
<feature type="compositionally biased region" description="Polar residues" evidence="13">
    <location>
        <begin position="418"/>
        <end position="429"/>
    </location>
</feature>
<evidence type="ECO:0000256" key="4">
    <source>
        <dbReference type="ARBA" id="ARBA00022692"/>
    </source>
</evidence>
<comment type="caution">
    <text evidence="16">The sequence shown here is derived from an EMBL/GenBank/DDBJ whole genome shotgun (WGS) entry which is preliminary data.</text>
</comment>
<dbReference type="EMBL" id="JAVRJZ010000017">
    <property type="protein sequence ID" value="KAK2709167.1"/>
    <property type="molecule type" value="Genomic_DNA"/>
</dbReference>
<evidence type="ECO:0000256" key="1">
    <source>
        <dbReference type="ARBA" id="ARBA00004651"/>
    </source>
</evidence>